<evidence type="ECO:0000259" key="4">
    <source>
        <dbReference type="Pfam" id="PF00557"/>
    </source>
</evidence>
<dbReference type="SUPFAM" id="SSF55920">
    <property type="entry name" value="Creatinase/aminopeptidase"/>
    <property type="match status" value="1"/>
</dbReference>
<organism evidence="7 8">
    <name type="scientific">Azospirillum brasilense</name>
    <dbReference type="NCBI Taxonomy" id="192"/>
    <lineage>
        <taxon>Bacteria</taxon>
        <taxon>Pseudomonadati</taxon>
        <taxon>Pseudomonadota</taxon>
        <taxon>Alphaproteobacteria</taxon>
        <taxon>Rhodospirillales</taxon>
        <taxon>Azospirillaceae</taxon>
        <taxon>Azospirillum</taxon>
    </lineage>
</organism>
<dbReference type="InterPro" id="IPR033740">
    <property type="entry name" value="Pept_M24B"/>
</dbReference>
<dbReference type="InterPro" id="IPR050422">
    <property type="entry name" value="X-Pro_aminopeptidase_P"/>
</dbReference>
<dbReference type="InterPro" id="IPR036005">
    <property type="entry name" value="Creatinase/aminopeptidase-like"/>
</dbReference>
<dbReference type="Proteomes" id="UP000476837">
    <property type="component" value="Unassembled WGS sequence"/>
</dbReference>
<dbReference type="InterPro" id="IPR000587">
    <property type="entry name" value="Creatinase_N"/>
</dbReference>
<sequence>MSSAYRGDETLAQLLAQAGLPQTPADIRSLVAGVLAAPEGEDPDGWMVLVGASLPEDLAGQLRALKAELADSCLAAGRAAGAPDYAARIAALRGVLARADLDGFIVPRGDEHQGEYVPPRAQRLAWLTGFTGSAGHAIVGRQRAALFVDGRYTLQVQAEVSGDLYEYRHLVDDPLTEWAGEALPRGGRLGYDPWLHTAGWVERTRQQLERIGLSLVPCPDNPVDRVWTDQPPPPLAPVVAQDIAFAGDSAADKRARIAGDLTRNGIGAVVLTQPDSIAWLLNLRGADVPCTPLPLSFAILKDDGQVDLFIDRRKLAPGVESHLGNQVAVRAPDELGAALDGLGREGRKVMADPAGTSAWIFDRLHMAGAKLERDPDPCALPKACKNEAELAGTRAAHIRDGAALVRFLHWLSREAPSGTVTEIAAAERLLAFRRANDRFRGLSFDTISGAGPNGAIVHYRVSEATDRRLEPGSLFLLDSGAQYQDGTTDVTRTIAIGAPTPEMRERFTLVLKGHIAVSTARFPRGTTGSQLDTLARLPLWSLGLDYDHGTGHGVGSYLSVHEGPQRISKVPNSVALQPGMILSNEPGYYKTGAYGIRIENLIVVQPLDLPMAERPMLGFEVLTLAPIDRNLVEPALLTQAEIAWLNAYHTHVREALEPRVAGEEGGGITQWLRQATSPIID</sequence>
<name>A0A6L3B5V4_AZOBR</name>
<accession>A0A6L3B5V4</accession>
<evidence type="ECO:0000256" key="2">
    <source>
        <dbReference type="ARBA" id="ARBA00022723"/>
    </source>
</evidence>
<dbReference type="AlphaFoldDB" id="A0A6L3B5V4"/>
<dbReference type="SUPFAM" id="SSF53092">
    <property type="entry name" value="Creatinase/prolidase N-terminal domain"/>
    <property type="match status" value="1"/>
</dbReference>
<dbReference type="FunFam" id="3.90.230.10:FF:000009">
    <property type="entry name" value="xaa-Pro aminopeptidase 2"/>
    <property type="match status" value="1"/>
</dbReference>
<dbReference type="Gene3D" id="3.40.350.10">
    <property type="entry name" value="Creatinase/prolidase N-terminal domain"/>
    <property type="match status" value="2"/>
</dbReference>
<evidence type="ECO:0000256" key="3">
    <source>
        <dbReference type="ARBA" id="ARBA00022801"/>
    </source>
</evidence>
<evidence type="ECO:0000259" key="6">
    <source>
        <dbReference type="Pfam" id="PF16188"/>
    </source>
</evidence>
<dbReference type="RefSeq" id="WP_149163045.1">
    <property type="nucleotide sequence ID" value="NZ_QOKV01000001.1"/>
</dbReference>
<reference evidence="7 8" key="1">
    <citation type="submission" date="2018-07" db="EMBL/GenBank/DDBJ databases">
        <title>Genome sequence of Roseomonas fauriae ATCC 49958.</title>
        <authorList>
            <person name="Sant'Anna F.H."/>
            <person name="Baldani J.I."/>
            <person name="Zilli J.E."/>
            <person name="Reis V.M."/>
            <person name="Hartmann A."/>
            <person name="Cruz L."/>
            <person name="de Souza E.M."/>
            <person name="de Oliveira Pedrosa F."/>
            <person name="Passaglia L.M.P."/>
        </authorList>
    </citation>
    <scope>NUCLEOTIDE SEQUENCE [LARGE SCALE GENOMIC DNA]</scope>
    <source>
        <strain evidence="7 8">ATCC 49958</strain>
    </source>
</reference>
<dbReference type="Pfam" id="PF00557">
    <property type="entry name" value="Peptidase_M24"/>
    <property type="match status" value="1"/>
</dbReference>
<dbReference type="CDD" id="cd01085">
    <property type="entry name" value="APP"/>
    <property type="match status" value="1"/>
</dbReference>
<dbReference type="Pfam" id="PF01321">
    <property type="entry name" value="Creatinase_N"/>
    <property type="match status" value="1"/>
</dbReference>
<proteinExistence type="inferred from homology"/>
<feature type="domain" description="Creatinase N-terminal" evidence="5">
    <location>
        <begin position="88"/>
        <end position="218"/>
    </location>
</feature>
<evidence type="ECO:0000256" key="1">
    <source>
        <dbReference type="ARBA" id="ARBA00008766"/>
    </source>
</evidence>
<dbReference type="InterPro" id="IPR000994">
    <property type="entry name" value="Pept_M24"/>
</dbReference>
<dbReference type="InterPro" id="IPR029149">
    <property type="entry name" value="Creatin/AminoP/Spt16_N"/>
</dbReference>
<evidence type="ECO:0000313" key="8">
    <source>
        <dbReference type="Proteomes" id="UP000476837"/>
    </source>
</evidence>
<comment type="similarity">
    <text evidence="1">Belongs to the peptidase M24B family.</text>
</comment>
<dbReference type="PANTHER" id="PTHR43763:SF6">
    <property type="entry name" value="XAA-PRO AMINOPEPTIDASE 1"/>
    <property type="match status" value="1"/>
</dbReference>
<dbReference type="GO" id="GO:0005737">
    <property type="term" value="C:cytoplasm"/>
    <property type="evidence" value="ECO:0007669"/>
    <property type="project" value="UniProtKB-ARBA"/>
</dbReference>
<evidence type="ECO:0000259" key="5">
    <source>
        <dbReference type="Pfam" id="PF01321"/>
    </source>
</evidence>
<dbReference type="GO" id="GO:0070006">
    <property type="term" value="F:metalloaminopeptidase activity"/>
    <property type="evidence" value="ECO:0007669"/>
    <property type="project" value="InterPro"/>
</dbReference>
<comment type="caution">
    <text evidence="7">The sequence shown here is derived from an EMBL/GenBank/DDBJ whole genome shotgun (WGS) entry which is preliminary data.</text>
</comment>
<evidence type="ECO:0000313" key="7">
    <source>
        <dbReference type="EMBL" id="KAA0688329.1"/>
    </source>
</evidence>
<protein>
    <submittedName>
        <fullName evidence="7">M24 family metallopeptidase</fullName>
    </submittedName>
</protein>
<dbReference type="GO" id="GO:0046872">
    <property type="term" value="F:metal ion binding"/>
    <property type="evidence" value="ECO:0007669"/>
    <property type="project" value="UniProtKB-KW"/>
</dbReference>
<dbReference type="Pfam" id="PF16188">
    <property type="entry name" value="Peptidase_M24_C"/>
    <property type="match status" value="1"/>
</dbReference>
<keyword evidence="2" id="KW-0479">Metal-binding</keyword>
<dbReference type="Gene3D" id="3.90.230.10">
    <property type="entry name" value="Creatinase/methionine aminopeptidase superfamily"/>
    <property type="match status" value="1"/>
</dbReference>
<dbReference type="InterPro" id="IPR032416">
    <property type="entry name" value="Peptidase_M24_C"/>
</dbReference>
<dbReference type="Pfam" id="PF16189">
    <property type="entry name" value="Creatinase_N_2"/>
    <property type="match status" value="1"/>
</dbReference>
<dbReference type="EMBL" id="QOKV01000001">
    <property type="protein sequence ID" value="KAA0688329.1"/>
    <property type="molecule type" value="Genomic_DNA"/>
</dbReference>
<feature type="domain" description="Peptidase M24 C-terminal" evidence="6">
    <location>
        <begin position="615"/>
        <end position="679"/>
    </location>
</feature>
<feature type="domain" description="Peptidase M24" evidence="4">
    <location>
        <begin position="393"/>
        <end position="605"/>
    </location>
</feature>
<gene>
    <name evidence="7" type="ORF">DS837_00920</name>
</gene>
<keyword evidence="3" id="KW-0378">Hydrolase</keyword>
<dbReference type="PANTHER" id="PTHR43763">
    <property type="entry name" value="XAA-PRO AMINOPEPTIDASE 1"/>
    <property type="match status" value="1"/>
</dbReference>